<evidence type="ECO:0000313" key="2">
    <source>
        <dbReference type="EMBL" id="KAK0448339.1"/>
    </source>
</evidence>
<dbReference type="InterPro" id="IPR053157">
    <property type="entry name" value="Sterol_Uptake_Regulator"/>
</dbReference>
<dbReference type="PROSITE" id="PS50048">
    <property type="entry name" value="ZN2_CY6_FUNGAL_2"/>
    <property type="match status" value="1"/>
</dbReference>
<dbReference type="InterPro" id="IPR021858">
    <property type="entry name" value="Fun_TF"/>
</dbReference>
<dbReference type="GeneID" id="85364465"/>
<dbReference type="PROSITE" id="PS00463">
    <property type="entry name" value="ZN2_CY6_FUNGAL_1"/>
    <property type="match status" value="1"/>
</dbReference>
<organism evidence="2 3">
    <name type="scientific">Armillaria tabescens</name>
    <name type="common">Ringless honey mushroom</name>
    <name type="synonym">Agaricus tabescens</name>
    <dbReference type="NCBI Taxonomy" id="1929756"/>
    <lineage>
        <taxon>Eukaryota</taxon>
        <taxon>Fungi</taxon>
        <taxon>Dikarya</taxon>
        <taxon>Basidiomycota</taxon>
        <taxon>Agaricomycotina</taxon>
        <taxon>Agaricomycetes</taxon>
        <taxon>Agaricomycetidae</taxon>
        <taxon>Agaricales</taxon>
        <taxon>Marasmiineae</taxon>
        <taxon>Physalacriaceae</taxon>
        <taxon>Desarmillaria</taxon>
    </lineage>
</organism>
<dbReference type="Proteomes" id="UP001175211">
    <property type="component" value="Unassembled WGS sequence"/>
</dbReference>
<dbReference type="GO" id="GO:0008270">
    <property type="term" value="F:zinc ion binding"/>
    <property type="evidence" value="ECO:0007669"/>
    <property type="project" value="InterPro"/>
</dbReference>
<gene>
    <name evidence="2" type="ORF">EV420DRAFT_1767359</name>
</gene>
<reference evidence="2" key="1">
    <citation type="submission" date="2023-06" db="EMBL/GenBank/DDBJ databases">
        <authorList>
            <consortium name="Lawrence Berkeley National Laboratory"/>
            <person name="Ahrendt S."/>
            <person name="Sahu N."/>
            <person name="Indic B."/>
            <person name="Wong-Bajracharya J."/>
            <person name="Merenyi Z."/>
            <person name="Ke H.-M."/>
            <person name="Monk M."/>
            <person name="Kocsube S."/>
            <person name="Drula E."/>
            <person name="Lipzen A."/>
            <person name="Balint B."/>
            <person name="Henrissat B."/>
            <person name="Andreopoulos B."/>
            <person name="Martin F.M."/>
            <person name="Harder C.B."/>
            <person name="Rigling D."/>
            <person name="Ford K.L."/>
            <person name="Foster G.D."/>
            <person name="Pangilinan J."/>
            <person name="Papanicolaou A."/>
            <person name="Barry K."/>
            <person name="LaButti K."/>
            <person name="Viragh M."/>
            <person name="Koriabine M."/>
            <person name="Yan M."/>
            <person name="Riley R."/>
            <person name="Champramary S."/>
            <person name="Plett K.L."/>
            <person name="Tsai I.J."/>
            <person name="Slot J."/>
            <person name="Sipos G."/>
            <person name="Plett J."/>
            <person name="Nagy L.G."/>
            <person name="Grigoriev I.V."/>
        </authorList>
    </citation>
    <scope>NUCLEOTIDE SEQUENCE</scope>
    <source>
        <strain evidence="2">CCBAS 213</strain>
    </source>
</reference>
<comment type="caution">
    <text evidence="2">The sequence shown here is derived from an EMBL/GenBank/DDBJ whole genome shotgun (WGS) entry which is preliminary data.</text>
</comment>
<dbReference type="InterPro" id="IPR036864">
    <property type="entry name" value="Zn2-C6_fun-type_DNA-bd_sf"/>
</dbReference>
<dbReference type="RefSeq" id="XP_060326444.1">
    <property type="nucleotide sequence ID" value="XM_060480917.1"/>
</dbReference>
<protein>
    <recommendedName>
        <fullName evidence="1">Zn(2)-C6 fungal-type domain-containing protein</fullName>
    </recommendedName>
</protein>
<dbReference type="AlphaFoldDB" id="A0AA39MW75"/>
<feature type="domain" description="Zn(2)-C6 fungal-type" evidence="1">
    <location>
        <begin position="13"/>
        <end position="43"/>
    </location>
</feature>
<dbReference type="SUPFAM" id="SSF57701">
    <property type="entry name" value="Zn2/Cys6 DNA-binding domain"/>
    <property type="match status" value="1"/>
</dbReference>
<proteinExistence type="predicted"/>
<sequence>MPPIRPHHKTRTGCKTCKNRKVKCDEDFPICKNCTRRGIECVRSTTGTKHGSTALVRSMLGEQTSSNQDIATILRWTSTGSSDLLTLELIHHYSTSTSYSLSLEHGASAFWSNIIPKMAFDPRNQCLLHAILAFSALHIGHANSTSPFADRYISAASAYYYQAKRGLHIADTGETADINAVLIALSLVARYEFATSAVAFPSLASDWYFTIRAIRRNIHEKDRTQLESSVLCSLFAAMAPSLLFTSLEEEFPSSLSTLLSTTHPAPDVEELNDVSIRTAYEDSISYLERAWKAPLNESVGIWWYIMPNAFFQLLKEGRPRALIILAHYCVMMKRVTQEGRLWWAKKQWGNEAARIISLLDARWTPWLGWLSSQLDEVHNTQALDFAGIDFLSWLNEASMQEAVIGQTISGLHTI</sequence>
<dbReference type="PANTHER" id="PTHR47784">
    <property type="entry name" value="STEROL UPTAKE CONTROL PROTEIN 2"/>
    <property type="match status" value="1"/>
</dbReference>
<dbReference type="EMBL" id="JAUEPS010000042">
    <property type="protein sequence ID" value="KAK0448339.1"/>
    <property type="molecule type" value="Genomic_DNA"/>
</dbReference>
<accession>A0AA39MW75</accession>
<dbReference type="Pfam" id="PF00172">
    <property type="entry name" value="Zn_clus"/>
    <property type="match status" value="1"/>
</dbReference>
<dbReference type="PANTHER" id="PTHR47784:SF5">
    <property type="entry name" value="STEROL UPTAKE CONTROL PROTEIN 2"/>
    <property type="match status" value="1"/>
</dbReference>
<dbReference type="InterPro" id="IPR001138">
    <property type="entry name" value="Zn2Cys6_DnaBD"/>
</dbReference>
<evidence type="ECO:0000313" key="3">
    <source>
        <dbReference type="Proteomes" id="UP001175211"/>
    </source>
</evidence>
<dbReference type="CDD" id="cd00067">
    <property type="entry name" value="GAL4"/>
    <property type="match status" value="1"/>
</dbReference>
<dbReference type="Gene3D" id="4.10.240.10">
    <property type="entry name" value="Zn(2)-C6 fungal-type DNA-binding domain"/>
    <property type="match status" value="1"/>
</dbReference>
<dbReference type="Pfam" id="PF11951">
    <property type="entry name" value="Fungal_trans_2"/>
    <property type="match status" value="1"/>
</dbReference>
<evidence type="ECO:0000259" key="1">
    <source>
        <dbReference type="PROSITE" id="PS50048"/>
    </source>
</evidence>
<name>A0AA39MW75_ARMTA</name>
<dbReference type="SMART" id="SM00066">
    <property type="entry name" value="GAL4"/>
    <property type="match status" value="1"/>
</dbReference>
<keyword evidence="3" id="KW-1185">Reference proteome</keyword>
<dbReference type="GO" id="GO:0001228">
    <property type="term" value="F:DNA-binding transcription activator activity, RNA polymerase II-specific"/>
    <property type="evidence" value="ECO:0007669"/>
    <property type="project" value="TreeGrafter"/>
</dbReference>